<evidence type="ECO:0000313" key="2">
    <source>
        <dbReference type="Proteomes" id="UP000187209"/>
    </source>
</evidence>
<comment type="caution">
    <text evidence="1">The sequence shown here is derived from an EMBL/GenBank/DDBJ whole genome shotgun (WGS) entry which is preliminary data.</text>
</comment>
<reference evidence="1 2" key="1">
    <citation type="submission" date="2016-11" db="EMBL/GenBank/DDBJ databases">
        <title>The macronuclear genome of Stentor coeruleus: a giant cell with tiny introns.</title>
        <authorList>
            <person name="Slabodnick M."/>
            <person name="Ruby J.G."/>
            <person name="Reiff S.B."/>
            <person name="Swart E.C."/>
            <person name="Gosai S."/>
            <person name="Prabakaran S."/>
            <person name="Witkowska E."/>
            <person name="Larue G.E."/>
            <person name="Fisher S."/>
            <person name="Freeman R.M."/>
            <person name="Gunawardena J."/>
            <person name="Chu W."/>
            <person name="Stover N.A."/>
            <person name="Gregory B.D."/>
            <person name="Nowacki M."/>
            <person name="Derisi J."/>
            <person name="Roy S.W."/>
            <person name="Marshall W.F."/>
            <person name="Sood P."/>
        </authorList>
    </citation>
    <scope>NUCLEOTIDE SEQUENCE [LARGE SCALE GENOMIC DNA]</scope>
    <source>
        <strain evidence="1">WM001</strain>
    </source>
</reference>
<dbReference type="InterPro" id="IPR023393">
    <property type="entry name" value="START-like_dom_sf"/>
</dbReference>
<evidence type="ECO:0008006" key="3">
    <source>
        <dbReference type="Google" id="ProtNLM"/>
    </source>
</evidence>
<evidence type="ECO:0000313" key="1">
    <source>
        <dbReference type="EMBL" id="OMJ69954.1"/>
    </source>
</evidence>
<name>A0A1R2AZI9_9CILI</name>
<protein>
    <recommendedName>
        <fullName evidence="3">START domain-containing protein</fullName>
    </recommendedName>
</protein>
<dbReference type="Gene3D" id="3.30.530.20">
    <property type="match status" value="1"/>
</dbReference>
<organism evidence="1 2">
    <name type="scientific">Stentor coeruleus</name>
    <dbReference type="NCBI Taxonomy" id="5963"/>
    <lineage>
        <taxon>Eukaryota</taxon>
        <taxon>Sar</taxon>
        <taxon>Alveolata</taxon>
        <taxon>Ciliophora</taxon>
        <taxon>Postciliodesmatophora</taxon>
        <taxon>Heterotrichea</taxon>
        <taxon>Heterotrichida</taxon>
        <taxon>Stentoridae</taxon>
        <taxon>Stentor</taxon>
    </lineage>
</organism>
<gene>
    <name evidence="1" type="ORF">SteCoe_32181</name>
</gene>
<sequence length="232" mass="27046">MGCCETRPQNETKPLESRFTFLEEEENFDFILKYGSSFTDIKAKEIEIYVGSLLNSSNWTTHIENQEHTLKTKVGSMFNESSPVSMIVLDLNYSVALHKVLNLIFSPESRLEWDLTLEFMELLKKPENVVRIIKKYPFKPLELVLKVNCIKEKNTAVALYYSEEYEFIDSNVQRSQCYFGMVKIMKTKNSTVVILIQQEDFDKGAGCERANLMASELFQWMLVFKKKLSERI</sequence>
<keyword evidence="2" id="KW-1185">Reference proteome</keyword>
<proteinExistence type="predicted"/>
<dbReference type="EMBL" id="MPUH01001139">
    <property type="protein sequence ID" value="OMJ69954.1"/>
    <property type="molecule type" value="Genomic_DNA"/>
</dbReference>
<dbReference type="AlphaFoldDB" id="A0A1R2AZI9"/>
<accession>A0A1R2AZI9</accession>
<dbReference type="SUPFAM" id="SSF55961">
    <property type="entry name" value="Bet v1-like"/>
    <property type="match status" value="1"/>
</dbReference>
<dbReference type="Proteomes" id="UP000187209">
    <property type="component" value="Unassembled WGS sequence"/>
</dbReference>